<evidence type="ECO:0000256" key="1">
    <source>
        <dbReference type="ARBA" id="ARBA00006586"/>
    </source>
</evidence>
<dbReference type="GO" id="GO:0017000">
    <property type="term" value="P:antibiotic biosynthetic process"/>
    <property type="evidence" value="ECO:0007669"/>
    <property type="project" value="InterPro"/>
</dbReference>
<dbReference type="SUPFAM" id="SSF56235">
    <property type="entry name" value="N-terminal nucleophile aminohydrolases (Ntn hydrolases)"/>
    <property type="match status" value="1"/>
</dbReference>
<dbReference type="PANTHER" id="PTHR34218:SF4">
    <property type="entry name" value="ACYL-HOMOSERINE LACTONE ACYLASE QUIP"/>
    <property type="match status" value="1"/>
</dbReference>
<dbReference type="InterPro" id="IPR029055">
    <property type="entry name" value="Ntn_hydrolases_N"/>
</dbReference>
<evidence type="ECO:0000256" key="3">
    <source>
        <dbReference type="ARBA" id="ARBA00023145"/>
    </source>
</evidence>
<reference evidence="4 5" key="1">
    <citation type="journal article" date="2024" name="Science">
        <title>Giant polyketide synthase enzymes in the biosynthesis of giant marine polyether toxins.</title>
        <authorList>
            <person name="Fallon T.R."/>
            <person name="Shende V.V."/>
            <person name="Wierzbicki I.H."/>
            <person name="Pendleton A.L."/>
            <person name="Watervoot N.F."/>
            <person name="Auber R.P."/>
            <person name="Gonzalez D.J."/>
            <person name="Wisecaver J.H."/>
            <person name="Moore B.S."/>
        </authorList>
    </citation>
    <scope>NUCLEOTIDE SEQUENCE [LARGE SCALE GENOMIC DNA]</scope>
    <source>
        <strain evidence="4 5">12B1</strain>
    </source>
</reference>
<evidence type="ECO:0000256" key="2">
    <source>
        <dbReference type="ARBA" id="ARBA00022801"/>
    </source>
</evidence>
<dbReference type="InterPro" id="IPR043146">
    <property type="entry name" value="Penicillin_amidase_N_B-knob"/>
</dbReference>
<dbReference type="InterPro" id="IPR043147">
    <property type="entry name" value="Penicillin_amidase_A-knob"/>
</dbReference>
<dbReference type="InterPro" id="IPR023343">
    <property type="entry name" value="Penicillin_amidase_dom1"/>
</dbReference>
<name>A0AB34IYE6_PRYPA</name>
<dbReference type="PANTHER" id="PTHR34218">
    <property type="entry name" value="PEPTIDASE S45 PENICILLIN AMIDASE"/>
    <property type="match status" value="1"/>
</dbReference>
<dbReference type="EMBL" id="JBGBPQ010000016">
    <property type="protein sequence ID" value="KAL1508649.1"/>
    <property type="molecule type" value="Genomic_DNA"/>
</dbReference>
<dbReference type="PIRSF" id="PIRSF001227">
    <property type="entry name" value="Pen_acylase"/>
    <property type="match status" value="1"/>
</dbReference>
<gene>
    <name evidence="4" type="ORF">AB1Y20_004745</name>
</gene>
<organism evidence="4 5">
    <name type="scientific">Prymnesium parvum</name>
    <name type="common">Toxic golden alga</name>
    <dbReference type="NCBI Taxonomy" id="97485"/>
    <lineage>
        <taxon>Eukaryota</taxon>
        <taxon>Haptista</taxon>
        <taxon>Haptophyta</taxon>
        <taxon>Prymnesiophyceae</taxon>
        <taxon>Prymnesiales</taxon>
        <taxon>Prymnesiaceae</taxon>
        <taxon>Prymnesium</taxon>
    </lineage>
</organism>
<evidence type="ECO:0008006" key="6">
    <source>
        <dbReference type="Google" id="ProtNLM"/>
    </source>
</evidence>
<evidence type="ECO:0000313" key="4">
    <source>
        <dbReference type="EMBL" id="KAL1508649.1"/>
    </source>
</evidence>
<keyword evidence="5" id="KW-1185">Reference proteome</keyword>
<dbReference type="Gene3D" id="1.10.439.10">
    <property type="entry name" value="Penicillin Amidohydrolase, domain 1"/>
    <property type="match status" value="1"/>
</dbReference>
<dbReference type="Gene3D" id="1.10.1400.10">
    <property type="match status" value="1"/>
</dbReference>
<comment type="similarity">
    <text evidence="1">Belongs to the peptidase S45 family.</text>
</comment>
<dbReference type="AlphaFoldDB" id="A0AB34IYE6"/>
<dbReference type="Pfam" id="PF01804">
    <property type="entry name" value="Penicil_amidase"/>
    <property type="match status" value="1"/>
</dbReference>
<protein>
    <recommendedName>
        <fullName evidence="6">Penicillin amidase</fullName>
    </recommendedName>
</protein>
<dbReference type="Gene3D" id="2.30.120.10">
    <property type="match status" value="1"/>
</dbReference>
<accession>A0AB34IYE6</accession>
<sequence>MAGCLAQGVRAFNRLSGAVPNYEAQHSNEGLQLDQPGAAQILRDAQGSPTLVAATAADAFALHGVAVGQDRLWQWHQLRMAASGRLAEIAGELALPMDTFARQIGWLRMGEEDWAALAGEAEAVEMISSFVRGVNWAAAQRRGLGEMFLLTKSAWEPLTAAQLCAILRLVAFGMCRGWQHALLRQWLHGVFGEAGAAWSDTADAPSERDAYTIDPEMSAAFGRLSAEDLAWARASAAMASSDGSNWVVVGGERSESGAPMLCGDPHLKVSIPGFWYRVTYRGAVNAAGLAMACMPGINIGHNGKMAWSVTLAYADVEDLYVERFNAEGKYEHKGEWHTPQRLEETLRVKGAEARTITVERTVHGPVLDGTLGKLRPAAEAACSRQDADGFHYKLSYAGLPVRPRTKALVGVRALMDAADFASFDRALSFASDVISLNFTFASASGHFGYVLCGEVPIGRGKPGANGKCGDEGLPLCGWTGEHDYSGWLPHAQLPKALNPPAGVIISANHKLVDYDSYPHYLGNAFKSGYRAQRLHQMVATHEGPVTLALLKQMHMDARSLAAQDFAAVVTRADISKSRLDEPRRRLAATALASLHGWDGTLAADSTIAATYQLMHAALIKLLVAAGIAKTPPTPHTEKLLAREPISGVPLAHSLVFGDGFNGVFKPLNEVEGHLHYNVLQMLHAALEGRTAGKGWWVAQAGGFDAAVCTAAAAAEEQLSTLPDRTWGAMHLTQLVHPLTKSLGFKEGTFLDMPPMRTAGDQNTPMQTATRSLDDMSAGATHVSARIVVDCSDIAKRSWIITPLGASETPGSPHHSDETSLWHSGQYLRVLWDMEEIRAAAKYTTSWYSADAK</sequence>
<dbReference type="Gene3D" id="3.60.20.10">
    <property type="entry name" value="Glutamine Phosphoribosylpyrophosphate, subunit 1, domain 1"/>
    <property type="match status" value="1"/>
</dbReference>
<keyword evidence="3" id="KW-0865">Zymogen</keyword>
<evidence type="ECO:0000313" key="5">
    <source>
        <dbReference type="Proteomes" id="UP001515480"/>
    </source>
</evidence>
<dbReference type="CDD" id="cd03747">
    <property type="entry name" value="Ntn_PGA_like"/>
    <property type="match status" value="1"/>
</dbReference>
<dbReference type="InterPro" id="IPR002692">
    <property type="entry name" value="S45"/>
</dbReference>
<dbReference type="GO" id="GO:0016811">
    <property type="term" value="F:hydrolase activity, acting on carbon-nitrogen (but not peptide) bonds, in linear amides"/>
    <property type="evidence" value="ECO:0007669"/>
    <property type="project" value="InterPro"/>
</dbReference>
<comment type="caution">
    <text evidence="4">The sequence shown here is derived from an EMBL/GenBank/DDBJ whole genome shotgun (WGS) entry which is preliminary data.</text>
</comment>
<dbReference type="InterPro" id="IPR014395">
    <property type="entry name" value="Pen/GL7ACA/AHL_acylase"/>
</dbReference>
<keyword evidence="2" id="KW-0378">Hydrolase</keyword>
<proteinExistence type="inferred from homology"/>
<dbReference type="Proteomes" id="UP001515480">
    <property type="component" value="Unassembled WGS sequence"/>
</dbReference>